<keyword evidence="2" id="KW-1185">Reference proteome</keyword>
<gene>
    <name evidence="1" type="ORF">IE53DRAFT_65481</name>
</gene>
<evidence type="ECO:0000313" key="1">
    <source>
        <dbReference type="EMBL" id="PWN51084.1"/>
    </source>
</evidence>
<dbReference type="EMBL" id="KZ819872">
    <property type="protein sequence ID" value="PWN51084.1"/>
    <property type="molecule type" value="Genomic_DNA"/>
</dbReference>
<dbReference type="Proteomes" id="UP000245626">
    <property type="component" value="Unassembled WGS sequence"/>
</dbReference>
<organism evidence="1 2">
    <name type="scientific">Violaceomyces palustris</name>
    <dbReference type="NCBI Taxonomy" id="1673888"/>
    <lineage>
        <taxon>Eukaryota</taxon>
        <taxon>Fungi</taxon>
        <taxon>Dikarya</taxon>
        <taxon>Basidiomycota</taxon>
        <taxon>Ustilaginomycotina</taxon>
        <taxon>Ustilaginomycetes</taxon>
        <taxon>Violaceomycetales</taxon>
        <taxon>Violaceomycetaceae</taxon>
        <taxon>Violaceomyces</taxon>
    </lineage>
</organism>
<sequence length="395" mass="44268">MPASTLDIPPWTPPEVTKAKDIEWAPLHTLDLSQVTGDDFTQVPESVVQEVGEAFSKDGFIYAENHGLSWDEVLRQFAIGQFAFNGVSEEDKAKYKADILRTGSFVGYKEQGHWKIDGVKDRIEQLNIGSQSYSPEARSKLFPPSIQSLLPEVEAFAKYNHQVILRKILSVLSLVLKLPADYLWNLSKDPEIKGLDLLRYAMYHTPPKEDDAALGGVRLQGHTDFNSVSILWSQPITSLEVLMPDNQWRLVKHRDNALVINLGDAMHFLSGGYLKQTIHRVVAPPADQAHYTRLGIFYFALFNDDVPLDPLVEASPLVKQTYEARLKTSPGFWDERKAQGLPVPTAGEWERLRVKAYGQMKAKKGEDGHDHEEIAGVKVTHYNGLAKTIATQIAA</sequence>
<evidence type="ECO:0000313" key="2">
    <source>
        <dbReference type="Proteomes" id="UP000245626"/>
    </source>
</evidence>
<name>A0ACD0NZH8_9BASI</name>
<reference evidence="1 2" key="1">
    <citation type="journal article" date="2018" name="Mol. Biol. Evol.">
        <title>Broad Genomic Sampling Reveals a Smut Pathogenic Ancestry of the Fungal Clade Ustilaginomycotina.</title>
        <authorList>
            <person name="Kijpornyongpan T."/>
            <person name="Mondo S.J."/>
            <person name="Barry K."/>
            <person name="Sandor L."/>
            <person name="Lee J."/>
            <person name="Lipzen A."/>
            <person name="Pangilinan J."/>
            <person name="LaButti K."/>
            <person name="Hainaut M."/>
            <person name="Henrissat B."/>
            <person name="Grigoriev I.V."/>
            <person name="Spatafora J.W."/>
            <person name="Aime M.C."/>
        </authorList>
    </citation>
    <scope>NUCLEOTIDE SEQUENCE [LARGE SCALE GENOMIC DNA]</scope>
    <source>
        <strain evidence="1 2">SA 807</strain>
    </source>
</reference>
<accession>A0ACD0NZH8</accession>
<protein>
    <submittedName>
        <fullName evidence="1">Clavaminate synthase-like protein</fullName>
    </submittedName>
</protein>
<proteinExistence type="predicted"/>